<dbReference type="InterPro" id="IPR002591">
    <property type="entry name" value="Phosphodiest/P_Trfase"/>
</dbReference>
<dbReference type="Gene3D" id="2.60.40.10">
    <property type="entry name" value="Immunoglobulins"/>
    <property type="match status" value="1"/>
</dbReference>
<dbReference type="PANTHER" id="PTHR42693:SF33">
    <property type="entry name" value="ARYLSULFATASE"/>
    <property type="match status" value="1"/>
</dbReference>
<keyword evidence="3" id="KW-1185">Reference proteome</keyword>
<dbReference type="Pfam" id="PF01663">
    <property type="entry name" value="Phosphodiest"/>
    <property type="match status" value="1"/>
</dbReference>
<dbReference type="InterPro" id="IPR050738">
    <property type="entry name" value="Sulfatase"/>
</dbReference>
<evidence type="ECO:0000313" key="3">
    <source>
        <dbReference type="Proteomes" id="UP001596989"/>
    </source>
</evidence>
<dbReference type="Proteomes" id="UP001596989">
    <property type="component" value="Unassembled WGS sequence"/>
</dbReference>
<name>A0ABW3HQY0_9BACL</name>
<reference evidence="3" key="1">
    <citation type="journal article" date="2019" name="Int. J. Syst. Evol. Microbiol.">
        <title>The Global Catalogue of Microorganisms (GCM) 10K type strain sequencing project: providing services to taxonomists for standard genome sequencing and annotation.</title>
        <authorList>
            <consortium name="The Broad Institute Genomics Platform"/>
            <consortium name="The Broad Institute Genome Sequencing Center for Infectious Disease"/>
            <person name="Wu L."/>
            <person name="Ma J."/>
        </authorList>
    </citation>
    <scope>NUCLEOTIDE SEQUENCE [LARGE SCALE GENOMIC DNA]</scope>
    <source>
        <strain evidence="3">CCUG 59129</strain>
    </source>
</reference>
<dbReference type="Gene3D" id="1.20.1270.90">
    <property type="entry name" value="AF1782-like"/>
    <property type="match status" value="1"/>
</dbReference>
<evidence type="ECO:0000256" key="1">
    <source>
        <dbReference type="ARBA" id="ARBA00008779"/>
    </source>
</evidence>
<organism evidence="2 3">
    <name type="scientific">Paenibacillus chungangensis</name>
    <dbReference type="NCBI Taxonomy" id="696535"/>
    <lineage>
        <taxon>Bacteria</taxon>
        <taxon>Bacillati</taxon>
        <taxon>Bacillota</taxon>
        <taxon>Bacilli</taxon>
        <taxon>Bacillales</taxon>
        <taxon>Paenibacillaceae</taxon>
        <taxon>Paenibacillus</taxon>
    </lineage>
</organism>
<dbReference type="InterPro" id="IPR017850">
    <property type="entry name" value="Alkaline_phosphatase_core_sf"/>
</dbReference>
<dbReference type="SUPFAM" id="SSF53649">
    <property type="entry name" value="Alkaline phosphatase-like"/>
    <property type="match status" value="2"/>
</dbReference>
<proteinExistence type="inferred from homology"/>
<comment type="similarity">
    <text evidence="1">Belongs to the sulfatase family.</text>
</comment>
<gene>
    <name evidence="2" type="ORF">ACFQ2I_11105</name>
</gene>
<protein>
    <submittedName>
        <fullName evidence="2">Alkaline phosphatase family protein</fullName>
    </submittedName>
</protein>
<comment type="caution">
    <text evidence="2">The sequence shown here is derived from an EMBL/GenBank/DDBJ whole genome shotgun (WGS) entry which is preliminary data.</text>
</comment>
<sequence>MSAIKKRIIHIMLMLSIVMGSIGGPAVIHAEAGSYDKVIHMTWDGFYSELYSLAKQNLIPTPHLDQLVNTGMLLSNHHTTLPSVESARYSAMTGAYPMTTGNTYKYFDGSSVLGLNSTVNNAQTLTESIQNVRTALVINEQSVAQEQADSYTYISTPNQFEATVAEAVYQLSNYGQPDYINLYSNDLYMLNRSSVVSDKEVYMQDLLHIVEGLDIQLGKLMDAVNQYGAPGQTTYVLSSHSGVALTEAKKQSTLYAVLNDAGYTVKEVSGGDASGDHALVSIKNYEAKYMQLRFNQLLPEQVGGLVALIESQPYVKDVLERHELDAMGVHPLFADLLVVPEDGYGFNPASVGVSRPDSLESSAQKMFGVIAGPKVTELDKVGVVAGETSIVDLAPTIAYLLNVPAPLHTQGNNLMLSEVSNNYVLYVNWDGFSYHWYELANADGHQGTPNLNALMQEGVLFTQARTGIPSITGPMQQAIVSGAWPVDTGNSYRYFDEEKNAVIQYGRDNQLENIAEAAVKRGIRLAAVNAWYFQERGAFAGNEQQPYIEGGGVSGFTERVDEMIKVIMGESFVSGGKTMTMPDVPRYLAIYGDDIDSVGHNEHDTRDDEVVSPSIPEHNDAMARTVSRMDADLGRLVQALKDRGIYDKTTIFLTTDHGMIMYGADSADATEPVPPATSSLPDLLQTIAEIGTETRGSQFKVESLYKEGEGAQADTEIVVTSVGLQAQIKYLIPLENEVKQRIIEEVQKKEYYGTHLLQEELMKRGAPAHFADLLISPKAPYNFKTGDPSQVRTVRGQHDSLDERAQRVFTMISGEAVNKGIIYDQPVSIIDVAPTMARVLGFEGPSGATGRVLDEVLLEKYKGPILTVHHPADNGIVAEGSITVQGQTEPKAMIKVNDLLLGTADASGHFAIPFTLEHGLNRVIVEAESAGKETREVLFVMFLEPRQELETAIAEAKQLHLEAVEGTEDGQYTPGSKAVFREAISQAVLVAENNQSTRAMLDAAGAALHEALLVFEKGRSMPAVHAFGEIVLNGADKESVSVTIRSSDGSVEHTADYGAGWGSTALGRFEVTDATDDYGNVLPDRLSYYFDLGPGSYTLSVSAPSSEGTWTSSFQVAINSTMSGQLPWGKYALQQLKDAELLPLYEGGAEFLLMDGALSRDGGIAASVTVQPHSGAAMLQEGTEVVVFQLLNGDVPAGIIALEKDIRTAERLTAHFNAVGAGYRVKVYVVDSYGNSLMDVGNNLADPIVLQ</sequence>
<accession>A0ABW3HQY0</accession>
<dbReference type="RefSeq" id="WP_377564234.1">
    <property type="nucleotide sequence ID" value="NZ_JBHTJZ010000011.1"/>
</dbReference>
<dbReference type="EMBL" id="JBHTJZ010000011">
    <property type="protein sequence ID" value="MFD0959941.1"/>
    <property type="molecule type" value="Genomic_DNA"/>
</dbReference>
<evidence type="ECO:0000313" key="2">
    <source>
        <dbReference type="EMBL" id="MFD0959941.1"/>
    </source>
</evidence>
<dbReference type="InterPro" id="IPR013783">
    <property type="entry name" value="Ig-like_fold"/>
</dbReference>
<dbReference type="Gene3D" id="3.40.720.10">
    <property type="entry name" value="Alkaline Phosphatase, subunit A"/>
    <property type="match status" value="2"/>
</dbReference>
<dbReference type="PANTHER" id="PTHR42693">
    <property type="entry name" value="ARYLSULFATASE FAMILY MEMBER"/>
    <property type="match status" value="1"/>
</dbReference>